<dbReference type="Pfam" id="PF01535">
    <property type="entry name" value="PPR"/>
    <property type="match status" value="3"/>
</dbReference>
<dbReference type="Proteomes" id="UP001293254">
    <property type="component" value="Unassembled WGS sequence"/>
</dbReference>
<dbReference type="FunFam" id="1.25.40.10:FF:000196">
    <property type="entry name" value="Pentatricopeptide repeat-containing protein At4g14850"/>
    <property type="match status" value="1"/>
</dbReference>
<evidence type="ECO:0000313" key="4">
    <source>
        <dbReference type="Proteomes" id="UP001293254"/>
    </source>
</evidence>
<keyword evidence="1" id="KW-0677">Repeat</keyword>
<name>A0AAE2CAE5_9LAMI</name>
<comment type="caution">
    <text evidence="3">The sequence shown here is derived from an EMBL/GenBank/DDBJ whole genome shotgun (WGS) entry which is preliminary data.</text>
</comment>
<proteinExistence type="predicted"/>
<dbReference type="InterPro" id="IPR011990">
    <property type="entry name" value="TPR-like_helical_dom_sf"/>
</dbReference>
<keyword evidence="4" id="KW-1185">Reference proteome</keyword>
<accession>A0AAE2CAE5</accession>
<feature type="repeat" description="PPR" evidence="2">
    <location>
        <begin position="176"/>
        <end position="206"/>
    </location>
</feature>
<gene>
    <name evidence="3" type="ORF">Salat_2593100</name>
</gene>
<dbReference type="PROSITE" id="PS51375">
    <property type="entry name" value="PPR"/>
    <property type="match status" value="3"/>
</dbReference>
<organism evidence="3 4">
    <name type="scientific">Sesamum alatum</name>
    <dbReference type="NCBI Taxonomy" id="300844"/>
    <lineage>
        <taxon>Eukaryota</taxon>
        <taxon>Viridiplantae</taxon>
        <taxon>Streptophyta</taxon>
        <taxon>Embryophyta</taxon>
        <taxon>Tracheophyta</taxon>
        <taxon>Spermatophyta</taxon>
        <taxon>Magnoliopsida</taxon>
        <taxon>eudicotyledons</taxon>
        <taxon>Gunneridae</taxon>
        <taxon>Pentapetalae</taxon>
        <taxon>asterids</taxon>
        <taxon>lamiids</taxon>
        <taxon>Lamiales</taxon>
        <taxon>Pedaliaceae</taxon>
        <taxon>Sesamum</taxon>
    </lineage>
</organism>
<dbReference type="AlphaFoldDB" id="A0AAE2CAE5"/>
<protein>
    <submittedName>
        <fullName evidence="3">Pentatricopeptide repeat-containing protein, mitochondrial</fullName>
    </submittedName>
</protein>
<dbReference type="InterPro" id="IPR046960">
    <property type="entry name" value="PPR_At4g14850-like_plant"/>
</dbReference>
<dbReference type="EMBL" id="JACGWO010000011">
    <property type="protein sequence ID" value="KAK4414861.1"/>
    <property type="molecule type" value="Genomic_DNA"/>
</dbReference>
<reference evidence="3" key="2">
    <citation type="journal article" date="2024" name="Plant">
        <title>Genomic evolution and insights into agronomic trait innovations of Sesamum species.</title>
        <authorList>
            <person name="Miao H."/>
            <person name="Wang L."/>
            <person name="Qu L."/>
            <person name="Liu H."/>
            <person name="Sun Y."/>
            <person name="Le M."/>
            <person name="Wang Q."/>
            <person name="Wei S."/>
            <person name="Zheng Y."/>
            <person name="Lin W."/>
            <person name="Duan Y."/>
            <person name="Cao H."/>
            <person name="Xiong S."/>
            <person name="Wang X."/>
            <person name="Wei L."/>
            <person name="Li C."/>
            <person name="Ma Q."/>
            <person name="Ju M."/>
            <person name="Zhao R."/>
            <person name="Li G."/>
            <person name="Mu C."/>
            <person name="Tian Q."/>
            <person name="Mei H."/>
            <person name="Zhang T."/>
            <person name="Gao T."/>
            <person name="Zhang H."/>
        </authorList>
    </citation>
    <scope>NUCLEOTIDE SEQUENCE</scope>
    <source>
        <strain evidence="3">3651</strain>
    </source>
</reference>
<evidence type="ECO:0000256" key="2">
    <source>
        <dbReference type="PROSITE-ProRule" id="PRU00708"/>
    </source>
</evidence>
<sequence length="453" mass="49904">MELKQVVGDGGAVGRAAAAAGSVKSAQRLRQRGGKLLAGLRVGRAPGAGFGAAPGSGRGLFLKTLSIRLAARFFTEWSGSGAGPWEPRTRESPTITDVSWPRISSCEHMLLEKLGSFLHHCAKTKAFQLGISLHASAVKTGRQSEVFIGNHVLNFYAKCDCVDSAMRVFEEMPLRNSVTWSALISGFDQSNRPHLAIQLFSQMQKYFKPNEFVFASALSSCSGIKDSKLGQQIHAQALKLSHASVSFVLNSLILMYMKCGMCAHALLIFTDSECDFLTLVSYNIAITGLVENKEHRKGIEMFMIMCRRGLVPDRFTFAGLLGAGEVIYDLPVVMQLHCQMVKVGLDYTAFSGNVLMTLYPKFDLMAEMEKVFAMIEDKDVYSWNTALAACCRSEDNLKALCIFREMNGRDTGHAQNLESGERRRFAVLLIYSAADTHPTMYKGREPSPLKRGH</sequence>
<dbReference type="PANTHER" id="PTHR24015:SF548">
    <property type="entry name" value="OS08G0340900 PROTEIN"/>
    <property type="match status" value="1"/>
</dbReference>
<feature type="repeat" description="PPR" evidence="2">
    <location>
        <begin position="379"/>
        <end position="409"/>
    </location>
</feature>
<dbReference type="NCBIfam" id="TIGR00756">
    <property type="entry name" value="PPR"/>
    <property type="match status" value="1"/>
</dbReference>
<dbReference type="InterPro" id="IPR002885">
    <property type="entry name" value="PPR_rpt"/>
</dbReference>
<dbReference type="GO" id="GO:0003723">
    <property type="term" value="F:RNA binding"/>
    <property type="evidence" value="ECO:0007669"/>
    <property type="project" value="InterPro"/>
</dbReference>
<dbReference type="PANTHER" id="PTHR24015">
    <property type="entry name" value="OS07G0578800 PROTEIN-RELATED"/>
    <property type="match status" value="1"/>
</dbReference>
<feature type="repeat" description="PPR" evidence="2">
    <location>
        <begin position="278"/>
        <end position="312"/>
    </location>
</feature>
<reference evidence="3" key="1">
    <citation type="submission" date="2020-06" db="EMBL/GenBank/DDBJ databases">
        <authorList>
            <person name="Li T."/>
            <person name="Hu X."/>
            <person name="Zhang T."/>
            <person name="Song X."/>
            <person name="Zhang H."/>
            <person name="Dai N."/>
            <person name="Sheng W."/>
            <person name="Hou X."/>
            <person name="Wei L."/>
        </authorList>
    </citation>
    <scope>NUCLEOTIDE SEQUENCE</scope>
    <source>
        <strain evidence="3">3651</strain>
        <tissue evidence="3">Leaf</tissue>
    </source>
</reference>
<dbReference type="GO" id="GO:0009451">
    <property type="term" value="P:RNA modification"/>
    <property type="evidence" value="ECO:0007669"/>
    <property type="project" value="InterPro"/>
</dbReference>
<dbReference type="Pfam" id="PF13041">
    <property type="entry name" value="PPR_2"/>
    <property type="match status" value="1"/>
</dbReference>
<evidence type="ECO:0000313" key="3">
    <source>
        <dbReference type="EMBL" id="KAK4414861.1"/>
    </source>
</evidence>
<dbReference type="Gene3D" id="1.25.40.10">
    <property type="entry name" value="Tetratricopeptide repeat domain"/>
    <property type="match status" value="3"/>
</dbReference>
<evidence type="ECO:0000256" key="1">
    <source>
        <dbReference type="ARBA" id="ARBA00022737"/>
    </source>
</evidence>